<dbReference type="EMBL" id="CP015164">
    <property type="protein sequence ID" value="AOW46186.1"/>
    <property type="molecule type" value="Genomic_DNA"/>
</dbReference>
<dbReference type="AlphaFoldDB" id="A0A1D8QV26"/>
<accession>A0A1D8QV26</accession>
<keyword evidence="2" id="KW-1185">Reference proteome</keyword>
<sequence>MRTEQPSDTGPKSAHFSFLRRLFGGHIHVNIQDDLFPIKSEIFGIERLEAHARSLAAAQAVVPAKHNRRGQPLKRRLAENAALLAAANETVTKASQRGRLLPPAAQWLADNYALIDMQIRETSLDLPSGYYTRLPKLANGPFIGLPRVFGITWAFVAHTDSYLQPDFLRRFLLAYQTVTPLTMGELWAVPITLRIVLIENLRRIVSAIIDSHASQQAADLLADQLASARKSNAATLSGILSQIDPRIITPAFTAQLAHRSRGIDPVLVWLEQRLADKKTNIEKGIQEYLQTQGALRALLEIHG</sequence>
<dbReference type="Proteomes" id="UP000175973">
    <property type="component" value="Chromosome"/>
</dbReference>
<evidence type="ECO:0000313" key="1">
    <source>
        <dbReference type="EMBL" id="AOW46186.1"/>
    </source>
</evidence>
<dbReference type="KEGG" id="aasc:A4S02_04625"/>
<name>A0A1D8QV26_9PROT</name>
<evidence type="ECO:0000313" key="2">
    <source>
        <dbReference type="Proteomes" id="UP000175973"/>
    </source>
</evidence>
<reference evidence="2" key="1">
    <citation type="submission" date="2016-04" db="EMBL/GenBank/DDBJ databases">
        <authorList>
            <person name="Jeon C.O."/>
            <person name="Cho G.Y."/>
            <person name="Jeong H.I."/>
            <person name="Kim K.H."/>
        </authorList>
    </citation>
    <scope>NUCLEOTIDE SEQUENCE [LARGE SCALE GENOMIC DNA]</scope>
    <source>
        <strain evidence="2">LMG 1590</strain>
    </source>
</reference>
<proteinExistence type="predicted"/>
<gene>
    <name evidence="1" type="ORF">A4S02_04625</name>
</gene>
<organism evidence="1 2">
    <name type="scientific">Acetobacter ascendens</name>
    <dbReference type="NCBI Taxonomy" id="481146"/>
    <lineage>
        <taxon>Bacteria</taxon>
        <taxon>Pseudomonadati</taxon>
        <taxon>Pseudomonadota</taxon>
        <taxon>Alphaproteobacteria</taxon>
        <taxon>Acetobacterales</taxon>
        <taxon>Acetobacteraceae</taxon>
        <taxon>Acetobacter</taxon>
    </lineage>
</organism>
<protein>
    <submittedName>
        <fullName evidence="1">Uncharacterized protein</fullName>
    </submittedName>
</protein>